<accession>A0A084VT06</accession>
<reference evidence="2" key="2">
    <citation type="submission" date="2020-05" db="UniProtKB">
        <authorList>
            <consortium name="EnsemblMetazoa"/>
        </authorList>
    </citation>
    <scope>IDENTIFICATION</scope>
</reference>
<gene>
    <name evidence="1" type="ORF">ZHAS_00008557</name>
</gene>
<dbReference type="EMBL" id="ATLV01016151">
    <property type="status" value="NOT_ANNOTATED_CDS"/>
    <property type="molecule type" value="Genomic_DNA"/>
</dbReference>
<dbReference type="Proteomes" id="UP000030765">
    <property type="component" value="Unassembled WGS sequence"/>
</dbReference>
<keyword evidence="3" id="KW-1185">Reference proteome</keyword>
<dbReference type="VEuPathDB" id="VectorBase:ASIC008557"/>
<reference evidence="1 3" key="1">
    <citation type="journal article" date="2014" name="BMC Genomics">
        <title>Genome sequence of Anopheles sinensis provides insight into genetics basis of mosquito competence for malaria parasites.</title>
        <authorList>
            <person name="Zhou D."/>
            <person name="Zhang D."/>
            <person name="Ding G."/>
            <person name="Shi L."/>
            <person name="Hou Q."/>
            <person name="Ye Y."/>
            <person name="Xu Y."/>
            <person name="Zhou H."/>
            <person name="Xiong C."/>
            <person name="Li S."/>
            <person name="Yu J."/>
            <person name="Hong S."/>
            <person name="Yu X."/>
            <person name="Zou P."/>
            <person name="Chen C."/>
            <person name="Chang X."/>
            <person name="Wang W."/>
            <person name="Lv Y."/>
            <person name="Sun Y."/>
            <person name="Ma L."/>
            <person name="Shen B."/>
            <person name="Zhu C."/>
        </authorList>
    </citation>
    <scope>NUCLEOTIDE SEQUENCE [LARGE SCALE GENOMIC DNA]</scope>
</reference>
<evidence type="ECO:0000313" key="2">
    <source>
        <dbReference type="EnsemblMetazoa" id="ASIC008557-PA"/>
    </source>
</evidence>
<dbReference type="EMBL" id="KE525057">
    <property type="protein sequence ID" value="KFB41100.1"/>
    <property type="molecule type" value="Genomic_DNA"/>
</dbReference>
<evidence type="ECO:0000313" key="1">
    <source>
        <dbReference type="EMBL" id="KFB41100.1"/>
    </source>
</evidence>
<organism evidence="1">
    <name type="scientific">Anopheles sinensis</name>
    <name type="common">Mosquito</name>
    <dbReference type="NCBI Taxonomy" id="74873"/>
    <lineage>
        <taxon>Eukaryota</taxon>
        <taxon>Metazoa</taxon>
        <taxon>Ecdysozoa</taxon>
        <taxon>Arthropoda</taxon>
        <taxon>Hexapoda</taxon>
        <taxon>Insecta</taxon>
        <taxon>Pterygota</taxon>
        <taxon>Neoptera</taxon>
        <taxon>Endopterygota</taxon>
        <taxon>Diptera</taxon>
        <taxon>Nematocera</taxon>
        <taxon>Culicoidea</taxon>
        <taxon>Culicidae</taxon>
        <taxon>Anophelinae</taxon>
        <taxon>Anopheles</taxon>
    </lineage>
</organism>
<protein>
    <submittedName>
        <fullName evidence="1 2">Uncharacterized protein</fullName>
    </submittedName>
</protein>
<dbReference type="EnsemblMetazoa" id="ASIC008557-RA">
    <property type="protein sequence ID" value="ASIC008557-PA"/>
    <property type="gene ID" value="ASIC008557"/>
</dbReference>
<name>A0A084VT06_ANOSI</name>
<dbReference type="AlphaFoldDB" id="A0A084VT06"/>
<sequence length="67" mass="7395">MGKLGASSYLPFCCHVPLQRIRPARKVYAVHAAGAPEEPRQQPDLHLVVARQSYGQGVRSDPRTVAR</sequence>
<proteinExistence type="predicted"/>
<evidence type="ECO:0000313" key="3">
    <source>
        <dbReference type="Proteomes" id="UP000030765"/>
    </source>
</evidence>